<feature type="compositionally biased region" description="Pro residues" evidence="1">
    <location>
        <begin position="22"/>
        <end position="59"/>
    </location>
</feature>
<dbReference type="InterPro" id="IPR025241">
    <property type="entry name" value="DUF4190"/>
</dbReference>
<accession>A0A8J3C335</accession>
<feature type="domain" description="DUF4190" evidence="3">
    <location>
        <begin position="89"/>
        <end position="142"/>
    </location>
</feature>
<dbReference type="Proteomes" id="UP000656042">
    <property type="component" value="Unassembled WGS sequence"/>
</dbReference>
<keyword evidence="2" id="KW-0472">Membrane</keyword>
<dbReference type="AlphaFoldDB" id="A0A8J3C335"/>
<sequence length="284" mass="29023">MNGPAATPEQESLDATRHPAYPGAPLPPGGYLPPGTPPLPPGTAFPPPPPGAAFPPLPPGAAFPPGGYMPPGGPHAYPPPPAAGTNGFAIASLILGILGGVLLSVVFGVVALGQIRKRPQAGRGLAIGGLVASGCWVTATVVIVAVAALTAAGESMTNDGTPSEAPQRDTVYVEDLKRGDCVNGLDETAALQELSIVSCSSTHEAEVYLVSRLAYSPSWPGAGAVQERAKQMCDDAFDTDVDDVGLRLDFLYVYPMEDSWPDDRGVTCAVVTSDGSTLTRSVLA</sequence>
<evidence type="ECO:0000256" key="1">
    <source>
        <dbReference type="SAM" id="MobiDB-lite"/>
    </source>
</evidence>
<dbReference type="EMBL" id="BMMX01000029">
    <property type="protein sequence ID" value="GGL08157.1"/>
    <property type="molecule type" value="Genomic_DNA"/>
</dbReference>
<gene>
    <name evidence="4" type="ORF">GCM10012284_48270</name>
</gene>
<evidence type="ECO:0000256" key="2">
    <source>
        <dbReference type="SAM" id="Phobius"/>
    </source>
</evidence>
<comment type="caution">
    <text evidence="4">The sequence shown here is derived from an EMBL/GenBank/DDBJ whole genome shotgun (WGS) entry which is preliminary data.</text>
</comment>
<evidence type="ECO:0000313" key="5">
    <source>
        <dbReference type="Proteomes" id="UP000656042"/>
    </source>
</evidence>
<reference evidence="4" key="1">
    <citation type="journal article" date="2014" name="Int. J. Syst. Evol. Microbiol.">
        <title>Complete genome sequence of Corynebacterium casei LMG S-19264T (=DSM 44701T), isolated from a smear-ripened cheese.</title>
        <authorList>
            <consortium name="US DOE Joint Genome Institute (JGI-PGF)"/>
            <person name="Walter F."/>
            <person name="Albersmeier A."/>
            <person name="Kalinowski J."/>
            <person name="Ruckert C."/>
        </authorList>
    </citation>
    <scope>NUCLEOTIDE SEQUENCE</scope>
    <source>
        <strain evidence="4">CGMCC 4.7299</strain>
    </source>
</reference>
<reference evidence="4" key="2">
    <citation type="submission" date="2020-09" db="EMBL/GenBank/DDBJ databases">
        <authorList>
            <person name="Sun Q."/>
            <person name="Zhou Y."/>
        </authorList>
    </citation>
    <scope>NUCLEOTIDE SEQUENCE</scope>
    <source>
        <strain evidence="4">CGMCC 4.7299</strain>
    </source>
</reference>
<dbReference type="Pfam" id="PF13828">
    <property type="entry name" value="DUF4190"/>
    <property type="match status" value="1"/>
</dbReference>
<keyword evidence="2" id="KW-0812">Transmembrane</keyword>
<protein>
    <recommendedName>
        <fullName evidence="3">DUF4190 domain-containing protein</fullName>
    </recommendedName>
</protein>
<name>A0A8J3C335_9ACTN</name>
<evidence type="ECO:0000259" key="3">
    <source>
        <dbReference type="Pfam" id="PF13828"/>
    </source>
</evidence>
<keyword evidence="2" id="KW-1133">Transmembrane helix</keyword>
<feature type="region of interest" description="Disordered" evidence="1">
    <location>
        <begin position="1"/>
        <end position="59"/>
    </location>
</feature>
<feature type="transmembrane region" description="Helical" evidence="2">
    <location>
        <begin position="88"/>
        <end position="113"/>
    </location>
</feature>
<organism evidence="4 5">
    <name type="scientific">Mangrovihabitans endophyticus</name>
    <dbReference type="NCBI Taxonomy" id="1751298"/>
    <lineage>
        <taxon>Bacteria</taxon>
        <taxon>Bacillati</taxon>
        <taxon>Actinomycetota</taxon>
        <taxon>Actinomycetes</taxon>
        <taxon>Micromonosporales</taxon>
        <taxon>Micromonosporaceae</taxon>
        <taxon>Mangrovihabitans</taxon>
    </lineage>
</organism>
<keyword evidence="5" id="KW-1185">Reference proteome</keyword>
<proteinExistence type="predicted"/>
<feature type="transmembrane region" description="Helical" evidence="2">
    <location>
        <begin position="125"/>
        <end position="149"/>
    </location>
</feature>
<evidence type="ECO:0000313" key="4">
    <source>
        <dbReference type="EMBL" id="GGL08157.1"/>
    </source>
</evidence>